<name>A0A9E7KJH4_9LILI</name>
<feature type="compositionally biased region" description="Basic and acidic residues" evidence="1">
    <location>
        <begin position="146"/>
        <end position="158"/>
    </location>
</feature>
<evidence type="ECO:0000313" key="3">
    <source>
        <dbReference type="Proteomes" id="UP001055439"/>
    </source>
</evidence>
<reference evidence="2" key="1">
    <citation type="submission" date="2022-05" db="EMBL/GenBank/DDBJ databases">
        <title>The Musa troglodytarum L. genome provides insights into the mechanism of non-climacteric behaviour and enrichment of carotenoids.</title>
        <authorList>
            <person name="Wang J."/>
        </authorList>
    </citation>
    <scope>NUCLEOTIDE SEQUENCE</scope>
    <source>
        <tissue evidence="2">Leaf</tissue>
    </source>
</reference>
<accession>A0A9E7KJH4</accession>
<dbReference type="OrthoDB" id="10020554at2759"/>
<sequence>MAASQEQAPATLVPRRSDLHFLRGPPVTPPQRPPLIRFYFVHLPSPLVLAPQTAPTPPKPSASSTGISFRSATPLMPGDQFVEQDEGFTSGGSPSVVFVEGFTPQHNDGWFAGVKEADADADAVDKAEGRNLEAYARIVMPGKQPVQDENKEKDDQHQRQNYRHPAHLLKRTADIIWIAVIESLGARYHFFHTIHSELQVTSSCTN</sequence>
<dbReference type="AlphaFoldDB" id="A0A9E7KJH4"/>
<feature type="region of interest" description="Disordered" evidence="1">
    <location>
        <begin position="51"/>
        <end position="87"/>
    </location>
</feature>
<feature type="region of interest" description="Disordered" evidence="1">
    <location>
        <begin position="1"/>
        <end position="28"/>
    </location>
</feature>
<feature type="region of interest" description="Disordered" evidence="1">
    <location>
        <begin position="141"/>
        <end position="162"/>
    </location>
</feature>
<dbReference type="Proteomes" id="UP001055439">
    <property type="component" value="Chromosome 7"/>
</dbReference>
<gene>
    <name evidence="2" type="ORF">MUK42_12413</name>
</gene>
<proteinExistence type="predicted"/>
<organism evidence="2 3">
    <name type="scientific">Musa troglodytarum</name>
    <name type="common">fe'i banana</name>
    <dbReference type="NCBI Taxonomy" id="320322"/>
    <lineage>
        <taxon>Eukaryota</taxon>
        <taxon>Viridiplantae</taxon>
        <taxon>Streptophyta</taxon>
        <taxon>Embryophyta</taxon>
        <taxon>Tracheophyta</taxon>
        <taxon>Spermatophyta</taxon>
        <taxon>Magnoliopsida</taxon>
        <taxon>Liliopsida</taxon>
        <taxon>Zingiberales</taxon>
        <taxon>Musaceae</taxon>
        <taxon>Musa</taxon>
    </lineage>
</organism>
<keyword evidence="3" id="KW-1185">Reference proteome</keyword>
<evidence type="ECO:0000313" key="2">
    <source>
        <dbReference type="EMBL" id="URE19656.1"/>
    </source>
</evidence>
<dbReference type="EMBL" id="CP097509">
    <property type="protein sequence ID" value="URE19656.1"/>
    <property type="molecule type" value="Genomic_DNA"/>
</dbReference>
<evidence type="ECO:0000256" key="1">
    <source>
        <dbReference type="SAM" id="MobiDB-lite"/>
    </source>
</evidence>
<protein>
    <submittedName>
        <fullName evidence="2">CDP-diacylglycerol--glycerol-3-phosphate 3-phosphatidyltransferase</fullName>
    </submittedName>
</protein>